<evidence type="ECO:0000313" key="2">
    <source>
        <dbReference type="EMBL" id="KAJ1092937.1"/>
    </source>
</evidence>
<feature type="region of interest" description="Disordered" evidence="1">
    <location>
        <begin position="1"/>
        <end position="23"/>
    </location>
</feature>
<accession>A0AAV7LN07</accession>
<comment type="caution">
    <text evidence="2">The sequence shown here is derived from an EMBL/GenBank/DDBJ whole genome shotgun (WGS) entry which is preliminary data.</text>
</comment>
<keyword evidence="3" id="KW-1185">Reference proteome</keyword>
<feature type="compositionally biased region" description="Basic and acidic residues" evidence="1">
    <location>
        <begin position="1"/>
        <end position="17"/>
    </location>
</feature>
<gene>
    <name evidence="2" type="ORF">NDU88_006047</name>
</gene>
<reference evidence="2" key="1">
    <citation type="journal article" date="2022" name="bioRxiv">
        <title>Sequencing and chromosome-scale assembly of the giantPleurodeles waltlgenome.</title>
        <authorList>
            <person name="Brown T."/>
            <person name="Elewa A."/>
            <person name="Iarovenko S."/>
            <person name="Subramanian E."/>
            <person name="Araus A.J."/>
            <person name="Petzold A."/>
            <person name="Susuki M."/>
            <person name="Suzuki K.-i.T."/>
            <person name="Hayashi T."/>
            <person name="Toyoda A."/>
            <person name="Oliveira C."/>
            <person name="Osipova E."/>
            <person name="Leigh N.D."/>
            <person name="Simon A."/>
            <person name="Yun M.H."/>
        </authorList>
    </citation>
    <scope>NUCLEOTIDE SEQUENCE</scope>
    <source>
        <strain evidence="2">20211129_DDA</strain>
        <tissue evidence="2">Liver</tissue>
    </source>
</reference>
<dbReference type="EMBL" id="JANPWB010000015">
    <property type="protein sequence ID" value="KAJ1092937.1"/>
    <property type="molecule type" value="Genomic_DNA"/>
</dbReference>
<organism evidence="2 3">
    <name type="scientific">Pleurodeles waltl</name>
    <name type="common">Iberian ribbed newt</name>
    <dbReference type="NCBI Taxonomy" id="8319"/>
    <lineage>
        <taxon>Eukaryota</taxon>
        <taxon>Metazoa</taxon>
        <taxon>Chordata</taxon>
        <taxon>Craniata</taxon>
        <taxon>Vertebrata</taxon>
        <taxon>Euteleostomi</taxon>
        <taxon>Amphibia</taxon>
        <taxon>Batrachia</taxon>
        <taxon>Caudata</taxon>
        <taxon>Salamandroidea</taxon>
        <taxon>Salamandridae</taxon>
        <taxon>Pleurodelinae</taxon>
        <taxon>Pleurodeles</taxon>
    </lineage>
</organism>
<name>A0AAV7LN07_PLEWA</name>
<protein>
    <submittedName>
        <fullName evidence="2">Uncharacterized protein</fullName>
    </submittedName>
</protein>
<proteinExistence type="predicted"/>
<evidence type="ECO:0000256" key="1">
    <source>
        <dbReference type="SAM" id="MobiDB-lite"/>
    </source>
</evidence>
<evidence type="ECO:0000313" key="3">
    <source>
        <dbReference type="Proteomes" id="UP001066276"/>
    </source>
</evidence>
<dbReference type="AlphaFoldDB" id="A0AAV7LN07"/>
<sequence length="79" mass="8810">MGRANSECKGEAKEMVHSKQTKMMQDTVVQRQNVEAGANQIGKVNLESHMERILAVIQDSKTVLEQKIEITVTDVGLQQ</sequence>
<dbReference type="Proteomes" id="UP001066276">
    <property type="component" value="Chromosome 11"/>
</dbReference>